<comment type="caution">
    <text evidence="1">The sequence shown here is derived from an EMBL/GenBank/DDBJ whole genome shotgun (WGS) entry which is preliminary data.</text>
</comment>
<accession>A0A0B1ZN56</accession>
<dbReference type="EMBL" id="JTDI01000004">
    <property type="protein sequence ID" value="KHK90735.1"/>
    <property type="molecule type" value="Genomic_DNA"/>
</dbReference>
<dbReference type="Proteomes" id="UP000031057">
    <property type="component" value="Unassembled WGS sequence"/>
</dbReference>
<organism evidence="1 2">
    <name type="scientific">Novosphingobium malaysiense</name>
    <dbReference type="NCBI Taxonomy" id="1348853"/>
    <lineage>
        <taxon>Bacteria</taxon>
        <taxon>Pseudomonadati</taxon>
        <taxon>Pseudomonadota</taxon>
        <taxon>Alphaproteobacteria</taxon>
        <taxon>Sphingomonadales</taxon>
        <taxon>Sphingomonadaceae</taxon>
        <taxon>Novosphingobium</taxon>
    </lineage>
</organism>
<dbReference type="AlphaFoldDB" id="A0A0B1ZN56"/>
<reference evidence="1 2" key="1">
    <citation type="submission" date="2014-10" db="EMBL/GenBank/DDBJ databases">
        <title>Genome sequence of Novosphingobium malaysiense MUSC 273(T).</title>
        <authorList>
            <person name="Lee L.-H."/>
        </authorList>
    </citation>
    <scope>NUCLEOTIDE SEQUENCE [LARGE SCALE GENOMIC DNA]</scope>
    <source>
        <strain evidence="1 2">MUSC 273</strain>
    </source>
</reference>
<evidence type="ECO:0000313" key="1">
    <source>
        <dbReference type="EMBL" id="KHK90735.1"/>
    </source>
</evidence>
<dbReference type="RefSeq" id="WP_039286002.1">
    <property type="nucleotide sequence ID" value="NZ_JTDI01000004.1"/>
</dbReference>
<gene>
    <name evidence="1" type="ORF">LK12_15615</name>
</gene>
<keyword evidence="2" id="KW-1185">Reference proteome</keyword>
<name>A0A0B1ZN56_9SPHN</name>
<sequence length="72" mass="8233">MHFPHIRKLSTEAVKANHELLQVCLAADDAAASGRKPFGLREHDGWRKLADAIEEELILRDEVPNCLQWERS</sequence>
<evidence type="ECO:0000313" key="2">
    <source>
        <dbReference type="Proteomes" id="UP000031057"/>
    </source>
</evidence>
<protein>
    <submittedName>
        <fullName evidence="1">Uncharacterized protein</fullName>
    </submittedName>
</protein>
<proteinExistence type="predicted"/>